<keyword evidence="3" id="KW-1185">Reference proteome</keyword>
<dbReference type="EMBL" id="JAERQG010000004">
    <property type="protein sequence ID" value="MBL0766811.1"/>
    <property type="molecule type" value="Genomic_DNA"/>
</dbReference>
<dbReference type="Gene3D" id="2.120.10.30">
    <property type="entry name" value="TolB, C-terminal domain"/>
    <property type="match status" value="1"/>
</dbReference>
<gene>
    <name evidence="2" type="ORF">JKP34_16200</name>
</gene>
<dbReference type="InterPro" id="IPR011659">
    <property type="entry name" value="WD40"/>
</dbReference>
<dbReference type="InterPro" id="IPR011042">
    <property type="entry name" value="6-blade_b-propeller_TolB-like"/>
</dbReference>
<proteinExistence type="predicted"/>
<dbReference type="AlphaFoldDB" id="A0A937AD70"/>
<dbReference type="SUPFAM" id="SSF82171">
    <property type="entry name" value="DPP6 N-terminal domain-like"/>
    <property type="match status" value="1"/>
</dbReference>
<dbReference type="Pfam" id="PF07676">
    <property type="entry name" value="PD40"/>
    <property type="match status" value="1"/>
</dbReference>
<reference evidence="2" key="1">
    <citation type="submission" date="2021-01" db="EMBL/GenBank/DDBJ databases">
        <title>Marivirga sp. nov., isolated from intertidal surface sediments.</title>
        <authorList>
            <person name="Zhang M."/>
        </authorList>
    </citation>
    <scope>NUCLEOTIDE SEQUENCE</scope>
    <source>
        <strain evidence="2">SM1354</strain>
    </source>
</reference>
<dbReference type="RefSeq" id="WP_201923752.1">
    <property type="nucleotide sequence ID" value="NZ_JAERQG010000004.1"/>
</dbReference>
<feature type="signal peptide" evidence="1">
    <location>
        <begin position="1"/>
        <end position="23"/>
    </location>
</feature>
<keyword evidence="1" id="KW-0732">Signal</keyword>
<evidence type="ECO:0000313" key="3">
    <source>
        <dbReference type="Proteomes" id="UP000642920"/>
    </source>
</evidence>
<organism evidence="2 3">
    <name type="scientific">Marivirga atlantica</name>
    <dbReference type="NCBI Taxonomy" id="1548457"/>
    <lineage>
        <taxon>Bacteria</taxon>
        <taxon>Pseudomonadati</taxon>
        <taxon>Bacteroidota</taxon>
        <taxon>Cytophagia</taxon>
        <taxon>Cytophagales</taxon>
        <taxon>Marivirgaceae</taxon>
        <taxon>Marivirga</taxon>
    </lineage>
</organism>
<sequence length="433" mass="48541">MVKFKAIILLYSCVLLSVTSVTAQQIAEVTRLASSLNTEAEETTPLFDGVTNRLYFSRVLHPENKGGKYSGSDIWYQQLSSGIIEKSAIDILNDKGNNFIIGINDSEDILYLNNSEDAEKGIYFSKKLSDDWLTPEPINIKGLPISGYRSAFVSSDYKVVLFSMNKTEGYGKEDLYISFLEDDGEWSKPLNLGVTINTEGSEISPFLSPDKKTLYFSSNGHGGYGDMDIFKVERLYDSWTVWSKPENLGNRINSAKFDGYFSIYGDTLAYLSSNRDSKFADIYQVNYEKPLKRSAQSISYVPITSASSRESRKYLSSTEVKDDLGLFASPNIPLTSIENLEDNDNLKTKLALIAFHLNANPQLAIAINIEPSSKLETSIVVNESSQLILVIYKELLALNVNKDQLKFDGISKKGEINFYGENLRYLVGLKFFE</sequence>
<evidence type="ECO:0000313" key="2">
    <source>
        <dbReference type="EMBL" id="MBL0766811.1"/>
    </source>
</evidence>
<evidence type="ECO:0000256" key="1">
    <source>
        <dbReference type="SAM" id="SignalP"/>
    </source>
</evidence>
<comment type="caution">
    <text evidence="2">The sequence shown here is derived from an EMBL/GenBank/DDBJ whole genome shotgun (WGS) entry which is preliminary data.</text>
</comment>
<protein>
    <submittedName>
        <fullName evidence="2">PD40 domain-containing protein</fullName>
    </submittedName>
</protein>
<dbReference type="Proteomes" id="UP000642920">
    <property type="component" value="Unassembled WGS sequence"/>
</dbReference>
<accession>A0A937AD70</accession>
<name>A0A937AD70_9BACT</name>
<feature type="chain" id="PRO_5038140281" evidence="1">
    <location>
        <begin position="24"/>
        <end position="433"/>
    </location>
</feature>